<sequence>MTERQPPDDVPAHRDRPHLGGPEPAVEFGRLFDTYARPLHRYLARRVGQDAAHDLVSETFLVALNQRHDYDPRRGVVRSWLYGIATNLLRRRARDEVRGLRAAARSAGHAAGQDSGHDNAVAARVDAAAMAARLAGALAGLSEGDRDVLLLTSWAGLDSNEVADALGIPVGTVRSRLHRVRRSLRATAPREETGDE</sequence>
<evidence type="ECO:0000256" key="2">
    <source>
        <dbReference type="ARBA" id="ARBA00023015"/>
    </source>
</evidence>
<evidence type="ECO:0000256" key="1">
    <source>
        <dbReference type="ARBA" id="ARBA00010641"/>
    </source>
</evidence>
<evidence type="ECO:0000259" key="8">
    <source>
        <dbReference type="Pfam" id="PF08281"/>
    </source>
</evidence>
<comment type="similarity">
    <text evidence="1">Belongs to the sigma-70 factor family. ECF subfamily.</text>
</comment>
<evidence type="ECO:0000259" key="7">
    <source>
        <dbReference type="Pfam" id="PF04542"/>
    </source>
</evidence>
<evidence type="ECO:0000313" key="9">
    <source>
        <dbReference type="EMBL" id="MCT2582591.1"/>
    </source>
</evidence>
<dbReference type="InterPro" id="IPR007627">
    <property type="entry name" value="RNA_pol_sigma70_r2"/>
</dbReference>
<dbReference type="PANTHER" id="PTHR43133">
    <property type="entry name" value="RNA POLYMERASE ECF-TYPE SIGMA FACTO"/>
    <property type="match status" value="1"/>
</dbReference>
<reference evidence="9 10" key="1">
    <citation type="submission" date="2021-02" db="EMBL/GenBank/DDBJ databases">
        <title>Actinophytocola xerophila sp. nov., isolated from soil of cotton cropping field.</title>
        <authorList>
            <person name="Huang R."/>
            <person name="Chen X."/>
            <person name="Ge X."/>
            <person name="Liu W."/>
        </authorList>
    </citation>
    <scope>NUCLEOTIDE SEQUENCE [LARGE SCALE GENOMIC DNA]</scope>
    <source>
        <strain evidence="9 10">S1-96</strain>
    </source>
</reference>
<evidence type="ECO:0000313" key="10">
    <source>
        <dbReference type="Proteomes" id="UP001156441"/>
    </source>
</evidence>
<feature type="domain" description="RNA polymerase sigma factor 70 region 4 type 2" evidence="8">
    <location>
        <begin position="133"/>
        <end position="184"/>
    </location>
</feature>
<dbReference type="Proteomes" id="UP001156441">
    <property type="component" value="Unassembled WGS sequence"/>
</dbReference>
<dbReference type="Pfam" id="PF08281">
    <property type="entry name" value="Sigma70_r4_2"/>
    <property type="match status" value="1"/>
</dbReference>
<dbReference type="InterPro" id="IPR013249">
    <property type="entry name" value="RNA_pol_sigma70_r4_t2"/>
</dbReference>
<dbReference type="SUPFAM" id="SSF88946">
    <property type="entry name" value="Sigma2 domain of RNA polymerase sigma factors"/>
    <property type="match status" value="1"/>
</dbReference>
<dbReference type="RefSeq" id="WP_260189930.1">
    <property type="nucleotide sequence ID" value="NZ_JAFFZE010000006.1"/>
</dbReference>
<proteinExistence type="inferred from homology"/>
<keyword evidence="10" id="KW-1185">Reference proteome</keyword>
<organism evidence="9 10">
    <name type="scientific">Actinophytocola gossypii</name>
    <dbReference type="NCBI Taxonomy" id="2812003"/>
    <lineage>
        <taxon>Bacteria</taxon>
        <taxon>Bacillati</taxon>
        <taxon>Actinomycetota</taxon>
        <taxon>Actinomycetes</taxon>
        <taxon>Pseudonocardiales</taxon>
        <taxon>Pseudonocardiaceae</taxon>
    </lineage>
</organism>
<dbReference type="PANTHER" id="PTHR43133:SF8">
    <property type="entry name" value="RNA POLYMERASE SIGMA FACTOR HI_1459-RELATED"/>
    <property type="match status" value="1"/>
</dbReference>
<dbReference type="InterPro" id="IPR013325">
    <property type="entry name" value="RNA_pol_sigma_r2"/>
</dbReference>
<feature type="region of interest" description="Disordered" evidence="6">
    <location>
        <begin position="1"/>
        <end position="24"/>
    </location>
</feature>
<keyword evidence="3" id="KW-0731">Sigma factor</keyword>
<dbReference type="CDD" id="cd06171">
    <property type="entry name" value="Sigma70_r4"/>
    <property type="match status" value="1"/>
</dbReference>
<dbReference type="SUPFAM" id="SSF88659">
    <property type="entry name" value="Sigma3 and sigma4 domains of RNA polymerase sigma factors"/>
    <property type="match status" value="1"/>
</dbReference>
<evidence type="ECO:0000256" key="4">
    <source>
        <dbReference type="ARBA" id="ARBA00023125"/>
    </source>
</evidence>
<dbReference type="InterPro" id="IPR039425">
    <property type="entry name" value="RNA_pol_sigma-70-like"/>
</dbReference>
<gene>
    <name evidence="9" type="ORF">JT362_05585</name>
</gene>
<dbReference type="InterPro" id="IPR014284">
    <property type="entry name" value="RNA_pol_sigma-70_dom"/>
</dbReference>
<dbReference type="InterPro" id="IPR036388">
    <property type="entry name" value="WH-like_DNA-bd_sf"/>
</dbReference>
<dbReference type="EMBL" id="JAFFZE010000006">
    <property type="protein sequence ID" value="MCT2582591.1"/>
    <property type="molecule type" value="Genomic_DNA"/>
</dbReference>
<dbReference type="Gene3D" id="1.10.10.10">
    <property type="entry name" value="Winged helix-like DNA-binding domain superfamily/Winged helix DNA-binding domain"/>
    <property type="match status" value="1"/>
</dbReference>
<dbReference type="Pfam" id="PF04542">
    <property type="entry name" value="Sigma70_r2"/>
    <property type="match status" value="1"/>
</dbReference>
<name>A0ABT2J408_9PSEU</name>
<dbReference type="InterPro" id="IPR013324">
    <property type="entry name" value="RNA_pol_sigma_r3/r4-like"/>
</dbReference>
<evidence type="ECO:0000256" key="5">
    <source>
        <dbReference type="ARBA" id="ARBA00023163"/>
    </source>
</evidence>
<dbReference type="Gene3D" id="1.10.1740.10">
    <property type="match status" value="1"/>
</dbReference>
<feature type="domain" description="RNA polymerase sigma-70 region 2" evidence="7">
    <location>
        <begin position="31"/>
        <end position="97"/>
    </location>
</feature>
<feature type="compositionally biased region" description="Basic and acidic residues" evidence="6">
    <location>
        <begin position="1"/>
        <end position="18"/>
    </location>
</feature>
<evidence type="ECO:0000256" key="6">
    <source>
        <dbReference type="SAM" id="MobiDB-lite"/>
    </source>
</evidence>
<dbReference type="NCBIfam" id="TIGR02937">
    <property type="entry name" value="sigma70-ECF"/>
    <property type="match status" value="1"/>
</dbReference>
<keyword evidence="2" id="KW-0805">Transcription regulation</keyword>
<evidence type="ECO:0000256" key="3">
    <source>
        <dbReference type="ARBA" id="ARBA00023082"/>
    </source>
</evidence>
<accession>A0ABT2J408</accession>
<comment type="caution">
    <text evidence="9">The sequence shown here is derived from an EMBL/GenBank/DDBJ whole genome shotgun (WGS) entry which is preliminary data.</text>
</comment>
<keyword evidence="5" id="KW-0804">Transcription</keyword>
<keyword evidence="4" id="KW-0238">DNA-binding</keyword>
<protein>
    <submittedName>
        <fullName evidence="9">Sigma-70 family RNA polymerase sigma factor</fullName>
    </submittedName>
</protein>